<dbReference type="PANTHER" id="PTHR43792:SF1">
    <property type="entry name" value="N-ACETYLTRANSFERASE DOMAIN-CONTAINING PROTEIN"/>
    <property type="match status" value="1"/>
</dbReference>
<protein>
    <recommendedName>
        <fullName evidence="1">N-acetyltransferase domain-containing protein</fullName>
    </recommendedName>
</protein>
<dbReference type="InterPro" id="IPR016181">
    <property type="entry name" value="Acyl_CoA_acyltransferase"/>
</dbReference>
<evidence type="ECO:0000259" key="1">
    <source>
        <dbReference type="PROSITE" id="PS51186"/>
    </source>
</evidence>
<dbReference type="Proteomes" id="UP000226031">
    <property type="component" value="Unassembled WGS sequence"/>
</dbReference>
<dbReference type="PROSITE" id="PS51186">
    <property type="entry name" value="GNAT"/>
    <property type="match status" value="1"/>
</dbReference>
<dbReference type="PANTHER" id="PTHR43792">
    <property type="entry name" value="GNAT FAMILY, PUTATIVE (AFU_ORTHOLOGUE AFUA_3G00765)-RELATED-RELATED"/>
    <property type="match status" value="1"/>
</dbReference>
<dbReference type="CDD" id="cd04301">
    <property type="entry name" value="NAT_SF"/>
    <property type="match status" value="1"/>
</dbReference>
<accession>A0A2B7ZLG0</accession>
<gene>
    <name evidence="2" type="ORF">GX50_02733</name>
</gene>
<comment type="caution">
    <text evidence="2">The sequence shown here is derived from an EMBL/GenBank/DDBJ whole genome shotgun (WGS) entry which is preliminary data.</text>
</comment>
<name>A0A2B7ZLG0_9EURO</name>
<evidence type="ECO:0000313" key="3">
    <source>
        <dbReference type="Proteomes" id="UP000226031"/>
    </source>
</evidence>
<dbReference type="EMBL" id="PDND01000040">
    <property type="protein sequence ID" value="PGH34465.1"/>
    <property type="molecule type" value="Genomic_DNA"/>
</dbReference>
<reference evidence="2 3" key="1">
    <citation type="submission" date="2017-10" db="EMBL/GenBank/DDBJ databases">
        <title>Comparative genomics in systemic dimorphic fungi from Ajellomycetaceae.</title>
        <authorList>
            <person name="Munoz J.F."/>
            <person name="Mcewen J.G."/>
            <person name="Clay O.K."/>
            <person name="Cuomo C.A."/>
        </authorList>
    </citation>
    <scope>NUCLEOTIDE SEQUENCE [LARGE SCALE GENOMIC DNA]</scope>
    <source>
        <strain evidence="2 3">UAMH4076</strain>
    </source>
</reference>
<dbReference type="Pfam" id="PF13302">
    <property type="entry name" value="Acetyltransf_3"/>
    <property type="match status" value="1"/>
</dbReference>
<dbReference type="SUPFAM" id="SSF55729">
    <property type="entry name" value="Acyl-CoA N-acyltransferases (Nat)"/>
    <property type="match status" value="1"/>
</dbReference>
<keyword evidence="3" id="KW-1185">Reference proteome</keyword>
<dbReference type="VEuPathDB" id="FungiDB:EMCG_03400"/>
<organism evidence="2 3">
    <name type="scientific">[Emmonsia] crescens</name>
    <dbReference type="NCBI Taxonomy" id="73230"/>
    <lineage>
        <taxon>Eukaryota</taxon>
        <taxon>Fungi</taxon>
        <taxon>Dikarya</taxon>
        <taxon>Ascomycota</taxon>
        <taxon>Pezizomycotina</taxon>
        <taxon>Eurotiomycetes</taxon>
        <taxon>Eurotiomycetidae</taxon>
        <taxon>Onygenales</taxon>
        <taxon>Ajellomycetaceae</taxon>
        <taxon>Emergomyces</taxon>
    </lineage>
</organism>
<dbReference type="InterPro" id="IPR051531">
    <property type="entry name" value="N-acetyltransferase"/>
</dbReference>
<dbReference type="GO" id="GO:0016747">
    <property type="term" value="F:acyltransferase activity, transferring groups other than amino-acyl groups"/>
    <property type="evidence" value="ECO:0007669"/>
    <property type="project" value="InterPro"/>
</dbReference>
<proteinExistence type="predicted"/>
<sequence length="220" mass="24177">MPDDCCNDHGTGGAATESARVDPQFDFDIVLPTPPESAPTIIASPRLILRTIRDSDAEGLFAIRSREETARMLWPFIPDADISATRQWMARKVFTAPPCAAGLSYQFVILLADDHAGRIIGTVGINELVPAPTLGYIIHPDEWGKGYATEATSAMTKAWWSLPRRGKTGQHDKIYALCNENNLGSLKVLLKCGFQAVGEQRMGDGAIVKDFELERPDWSF</sequence>
<dbReference type="Gene3D" id="3.40.630.30">
    <property type="match status" value="1"/>
</dbReference>
<evidence type="ECO:0000313" key="2">
    <source>
        <dbReference type="EMBL" id="PGH34465.1"/>
    </source>
</evidence>
<feature type="domain" description="N-acetyltransferase" evidence="1">
    <location>
        <begin position="47"/>
        <end position="214"/>
    </location>
</feature>
<dbReference type="AlphaFoldDB" id="A0A2B7ZLG0"/>
<dbReference type="InterPro" id="IPR000182">
    <property type="entry name" value="GNAT_dom"/>
</dbReference>